<accession>A0A645J152</accession>
<evidence type="ECO:0000313" key="1">
    <source>
        <dbReference type="EMBL" id="MPN57321.1"/>
    </source>
</evidence>
<dbReference type="AlphaFoldDB" id="A0A645J152"/>
<protein>
    <submittedName>
        <fullName evidence="1">Uncharacterized protein</fullName>
    </submittedName>
</protein>
<proteinExistence type="predicted"/>
<reference evidence="1" key="1">
    <citation type="submission" date="2019-08" db="EMBL/GenBank/DDBJ databases">
        <authorList>
            <person name="Kucharzyk K."/>
            <person name="Murdoch R.W."/>
            <person name="Higgins S."/>
            <person name="Loffler F."/>
        </authorList>
    </citation>
    <scope>NUCLEOTIDE SEQUENCE</scope>
</reference>
<organism evidence="1">
    <name type="scientific">bioreactor metagenome</name>
    <dbReference type="NCBI Taxonomy" id="1076179"/>
    <lineage>
        <taxon>unclassified sequences</taxon>
        <taxon>metagenomes</taxon>
        <taxon>ecological metagenomes</taxon>
    </lineage>
</organism>
<gene>
    <name evidence="1" type="ORF">SDC9_205015</name>
</gene>
<dbReference type="EMBL" id="VSSQ01128730">
    <property type="protein sequence ID" value="MPN57321.1"/>
    <property type="molecule type" value="Genomic_DNA"/>
</dbReference>
<comment type="caution">
    <text evidence="1">The sequence shown here is derived from an EMBL/GenBank/DDBJ whole genome shotgun (WGS) entry which is preliminary data.</text>
</comment>
<sequence>MVGPAAHFTALPVKENVIDTPGVDADAVQLRFDRERLFQSRFQLPAELRIIPVERAVPFGRAIREPVDFGQRQFSAFQFADDSPAA</sequence>
<name>A0A645J152_9ZZZZ</name>